<accession>K0SQQ3</accession>
<evidence type="ECO:0000313" key="1">
    <source>
        <dbReference type="EMBL" id="EJK67334.1"/>
    </source>
</evidence>
<sequence>MLIPSFFRRAKIFIISPSSTFGVATTFWCAVAMKENQGQTWHVGRIPHGIVNLVAFTIKALPPDPVWDPPGAAQPAAAGAANHVTCNVNSRVPIFQLVTIYPAALVRMKLSILLAASSSSGVLVRASPTRRRTTTTSGLHLSRGTHRIYQPDNAESEDLEAADPYIGLLGNRGLQQQAMSMVATEPAVTSYGGMSFNACEFSSVVGFNMPTWSDSFQLAAPPSEVSSCIKTFPLEIEPITEHI</sequence>
<proteinExistence type="predicted"/>
<dbReference type="AlphaFoldDB" id="K0SQQ3"/>
<name>K0SQQ3_THAOC</name>
<dbReference type="Proteomes" id="UP000266841">
    <property type="component" value="Unassembled WGS sequence"/>
</dbReference>
<dbReference type="EMBL" id="AGNL01013305">
    <property type="protein sequence ID" value="EJK67334.1"/>
    <property type="molecule type" value="Genomic_DNA"/>
</dbReference>
<comment type="caution">
    <text evidence="1">The sequence shown here is derived from an EMBL/GenBank/DDBJ whole genome shotgun (WGS) entry which is preliminary data.</text>
</comment>
<keyword evidence="2" id="KW-1185">Reference proteome</keyword>
<organism evidence="1 2">
    <name type="scientific">Thalassiosira oceanica</name>
    <name type="common">Marine diatom</name>
    <dbReference type="NCBI Taxonomy" id="159749"/>
    <lineage>
        <taxon>Eukaryota</taxon>
        <taxon>Sar</taxon>
        <taxon>Stramenopiles</taxon>
        <taxon>Ochrophyta</taxon>
        <taxon>Bacillariophyta</taxon>
        <taxon>Coscinodiscophyceae</taxon>
        <taxon>Thalassiosirophycidae</taxon>
        <taxon>Thalassiosirales</taxon>
        <taxon>Thalassiosiraceae</taxon>
        <taxon>Thalassiosira</taxon>
    </lineage>
</organism>
<evidence type="ECO:0000313" key="2">
    <source>
        <dbReference type="Proteomes" id="UP000266841"/>
    </source>
</evidence>
<protein>
    <submittedName>
        <fullName evidence="1">Uncharacterized protein</fullName>
    </submittedName>
</protein>
<feature type="non-terminal residue" evidence="1">
    <location>
        <position position="243"/>
    </location>
</feature>
<reference evidence="1 2" key="1">
    <citation type="journal article" date="2012" name="Genome Biol.">
        <title>Genome and low-iron response of an oceanic diatom adapted to chronic iron limitation.</title>
        <authorList>
            <person name="Lommer M."/>
            <person name="Specht M."/>
            <person name="Roy A.S."/>
            <person name="Kraemer L."/>
            <person name="Andreson R."/>
            <person name="Gutowska M.A."/>
            <person name="Wolf J."/>
            <person name="Bergner S.V."/>
            <person name="Schilhabel M.B."/>
            <person name="Klostermeier U.C."/>
            <person name="Beiko R.G."/>
            <person name="Rosenstiel P."/>
            <person name="Hippler M."/>
            <person name="Laroche J."/>
        </authorList>
    </citation>
    <scope>NUCLEOTIDE SEQUENCE [LARGE SCALE GENOMIC DNA]</scope>
    <source>
        <strain evidence="1 2">CCMP1005</strain>
    </source>
</reference>
<gene>
    <name evidence="1" type="ORF">THAOC_11649</name>
</gene>